<gene>
    <name evidence="2" type="ORF">SAMN00790413_01245</name>
</gene>
<evidence type="ECO:0000313" key="3">
    <source>
        <dbReference type="Proteomes" id="UP000192582"/>
    </source>
</evidence>
<organism evidence="2 3">
    <name type="scientific">Deinococcus hopiensis KR-140</name>
    <dbReference type="NCBI Taxonomy" id="695939"/>
    <lineage>
        <taxon>Bacteria</taxon>
        <taxon>Thermotogati</taxon>
        <taxon>Deinococcota</taxon>
        <taxon>Deinococci</taxon>
        <taxon>Deinococcales</taxon>
        <taxon>Deinococcaceae</taxon>
        <taxon>Deinococcus</taxon>
    </lineage>
</organism>
<dbReference type="GO" id="GO:0008270">
    <property type="term" value="F:zinc ion binding"/>
    <property type="evidence" value="ECO:0007669"/>
    <property type="project" value="InterPro"/>
</dbReference>
<dbReference type="STRING" id="695939.SAMN00790413_01245"/>
<dbReference type="OrthoDB" id="9802640at2"/>
<dbReference type="Pfam" id="PF01844">
    <property type="entry name" value="HNH"/>
    <property type="match status" value="1"/>
</dbReference>
<accession>A0A1W1VEE5</accession>
<dbReference type="GO" id="GO:0003676">
    <property type="term" value="F:nucleic acid binding"/>
    <property type="evidence" value="ECO:0007669"/>
    <property type="project" value="InterPro"/>
</dbReference>
<sequence length="108" mass="12393">MARRHPESNWPPPPREPERCGLCGRETPLLTEHHLVPRSQGRRQGVKMQDLPTVTLCPACHKFLHRTFSNAELAGEYHSVDALLEHEAVRRFVAWVRTQPASKGIRVR</sequence>
<dbReference type="GO" id="GO:0004519">
    <property type="term" value="F:endonuclease activity"/>
    <property type="evidence" value="ECO:0007669"/>
    <property type="project" value="UniProtKB-KW"/>
</dbReference>
<dbReference type="AlphaFoldDB" id="A0A1W1VEE5"/>
<dbReference type="EMBL" id="FWWU01000009">
    <property type="protein sequence ID" value="SMB91686.1"/>
    <property type="molecule type" value="Genomic_DNA"/>
</dbReference>
<name>A0A1W1VEE5_9DEIO</name>
<evidence type="ECO:0000313" key="2">
    <source>
        <dbReference type="EMBL" id="SMB91686.1"/>
    </source>
</evidence>
<dbReference type="InterPro" id="IPR002711">
    <property type="entry name" value="HNH"/>
</dbReference>
<protein>
    <submittedName>
        <fullName evidence="2">HNH endonuclease</fullName>
    </submittedName>
</protein>
<proteinExistence type="predicted"/>
<evidence type="ECO:0000259" key="1">
    <source>
        <dbReference type="Pfam" id="PF01844"/>
    </source>
</evidence>
<keyword evidence="2" id="KW-0540">Nuclease</keyword>
<dbReference type="PANTHER" id="PTHR37827:SF1">
    <property type="entry name" value="HNH DOMAIN-CONTAINING PROTEIN"/>
    <property type="match status" value="1"/>
</dbReference>
<keyword evidence="2" id="KW-0255">Endonuclease</keyword>
<feature type="domain" description="HNH" evidence="1">
    <location>
        <begin position="20"/>
        <end position="65"/>
    </location>
</feature>
<reference evidence="2 3" key="1">
    <citation type="submission" date="2017-04" db="EMBL/GenBank/DDBJ databases">
        <authorList>
            <person name="Afonso C.L."/>
            <person name="Miller P.J."/>
            <person name="Scott M.A."/>
            <person name="Spackman E."/>
            <person name="Goraichik I."/>
            <person name="Dimitrov K.M."/>
            <person name="Suarez D.L."/>
            <person name="Swayne D.E."/>
        </authorList>
    </citation>
    <scope>NUCLEOTIDE SEQUENCE [LARGE SCALE GENOMIC DNA]</scope>
    <source>
        <strain evidence="2 3">KR-140</strain>
    </source>
</reference>
<dbReference type="PANTHER" id="PTHR37827">
    <property type="entry name" value="TUDOR DOMAIN-CONTAINING PROTEIN"/>
    <property type="match status" value="1"/>
</dbReference>
<keyword evidence="3" id="KW-1185">Reference proteome</keyword>
<keyword evidence="2" id="KW-0378">Hydrolase</keyword>
<dbReference type="RefSeq" id="WP_084048752.1">
    <property type="nucleotide sequence ID" value="NZ_FWWU01000009.1"/>
</dbReference>
<dbReference type="Proteomes" id="UP000192582">
    <property type="component" value="Unassembled WGS sequence"/>
</dbReference>